<accession>A0A8D9BL53</accession>
<dbReference type="SUPFAM" id="SSF56219">
    <property type="entry name" value="DNase I-like"/>
    <property type="match status" value="1"/>
</dbReference>
<protein>
    <recommendedName>
        <fullName evidence="1">Endonuclease/exonuclease/phosphatase domain-containing protein</fullName>
    </recommendedName>
</protein>
<name>A0A8D9BL53_9HEMI</name>
<dbReference type="Gene3D" id="3.60.10.10">
    <property type="entry name" value="Endonuclease/exonuclease/phosphatase"/>
    <property type="match status" value="1"/>
</dbReference>
<feature type="domain" description="Endonuclease/exonuclease/phosphatase" evidence="1">
    <location>
        <begin position="114"/>
        <end position="308"/>
    </location>
</feature>
<dbReference type="Pfam" id="PF03372">
    <property type="entry name" value="Exo_endo_phos"/>
    <property type="match status" value="1"/>
</dbReference>
<sequence>MRDDNSHHDANMMRIQCNEANNSSYGPSRHNKHYSYDNQNQNVVDITRKDIQYTSQTNIVDNTNEAIELDTSVNLEFGRDTDIGQTNNINFNFKILHMNIGGIQKKTFELSESCIDRNVDIIAVTEHWLMAGEELLINVDNYKLASIYHRKKQIRGGSCIFVKNNIEYVELNNVKEKTIEGLCECTGIYLPHYNTYVLSIYRPPKTSNLDKTTFFQTLEEIMNILQNKYCDTILVAGDFNFDLLKQDDPSVREIKCAFLKYNCINSITRIPTRIQFNHDNVSRTLIDNIYVNCKDFVVEVVDLKISDHTAQIISIDVRINSEKQIPKYIKTEKRKFTEENLDNIKNMLSKINWNLLDNEETEDAYNTFYNILLKCINEVCPKKITKTEIKTKQLTLILLRVFCWINNFEVIKPKFTLVPLIRGSWREGK</sequence>
<evidence type="ECO:0000313" key="2">
    <source>
        <dbReference type="EMBL" id="CAG6785042.1"/>
    </source>
</evidence>
<dbReference type="PANTHER" id="PTHR33776">
    <property type="entry name" value="ENDO/EXONUCLEASE/PHOSPHATASE DOMAIN-CONTAINING PROTEIN"/>
    <property type="match status" value="1"/>
</dbReference>
<dbReference type="InterPro" id="IPR005135">
    <property type="entry name" value="Endo/exonuclease/phosphatase"/>
</dbReference>
<dbReference type="InterPro" id="IPR036691">
    <property type="entry name" value="Endo/exonu/phosph_ase_sf"/>
</dbReference>
<dbReference type="GO" id="GO:0003824">
    <property type="term" value="F:catalytic activity"/>
    <property type="evidence" value="ECO:0007669"/>
    <property type="project" value="InterPro"/>
</dbReference>
<dbReference type="EMBL" id="HBUF01641403">
    <property type="protein sequence ID" value="CAG6785042.1"/>
    <property type="molecule type" value="Transcribed_RNA"/>
</dbReference>
<organism evidence="2">
    <name type="scientific">Cacopsylla melanoneura</name>
    <dbReference type="NCBI Taxonomy" id="428564"/>
    <lineage>
        <taxon>Eukaryota</taxon>
        <taxon>Metazoa</taxon>
        <taxon>Ecdysozoa</taxon>
        <taxon>Arthropoda</taxon>
        <taxon>Hexapoda</taxon>
        <taxon>Insecta</taxon>
        <taxon>Pterygota</taxon>
        <taxon>Neoptera</taxon>
        <taxon>Paraneoptera</taxon>
        <taxon>Hemiptera</taxon>
        <taxon>Sternorrhyncha</taxon>
        <taxon>Psylloidea</taxon>
        <taxon>Psyllidae</taxon>
        <taxon>Psyllinae</taxon>
        <taxon>Cacopsylla</taxon>
    </lineage>
</organism>
<evidence type="ECO:0000259" key="1">
    <source>
        <dbReference type="Pfam" id="PF03372"/>
    </source>
</evidence>
<proteinExistence type="predicted"/>
<reference evidence="2" key="1">
    <citation type="submission" date="2021-05" db="EMBL/GenBank/DDBJ databases">
        <authorList>
            <person name="Alioto T."/>
            <person name="Alioto T."/>
            <person name="Gomez Garrido J."/>
        </authorList>
    </citation>
    <scope>NUCLEOTIDE SEQUENCE</scope>
</reference>
<dbReference type="PANTHER" id="PTHR33776:SF4">
    <property type="entry name" value="ENDONUCLEASE_EXONUCLEASE_PHOSPHATASE DOMAIN-CONTAINING PROTEIN"/>
    <property type="match status" value="1"/>
</dbReference>
<dbReference type="AlphaFoldDB" id="A0A8D9BL53"/>